<gene>
    <name evidence="1" type="ORF">M2152_000760</name>
</gene>
<protein>
    <submittedName>
        <fullName evidence="1">Uncharacterized protein</fullName>
    </submittedName>
</protein>
<reference evidence="1 2" key="1">
    <citation type="submission" date="2023-04" db="EMBL/GenBank/DDBJ databases">
        <title>Genome Encyclopedia of Bacteria and Archaea VI: Functional Genomics of Type Strains.</title>
        <authorList>
            <person name="Whitman W."/>
        </authorList>
    </citation>
    <scope>NUCLEOTIDE SEQUENCE [LARGE SCALE GENOMIC DNA]</scope>
    <source>
        <strain evidence="1 2">SG_E_30_P1</strain>
    </source>
</reference>
<proteinExistence type="predicted"/>
<dbReference type="EMBL" id="JARXVQ010000001">
    <property type="protein sequence ID" value="MDH6180578.1"/>
    <property type="molecule type" value="Genomic_DNA"/>
</dbReference>
<sequence>MAVPQPGRSLAVASTRADYLAAELARTGWRVEGIAAVSTTETSSSSAIVADLDEWQSHWGLLSSLRSTMHVVLDGCSLSDVRMVTRLRTVPPPLPVGSTMAWEYRADNTIGRIRLPIDPGAGRAV</sequence>
<comment type="caution">
    <text evidence="1">The sequence shown here is derived from an EMBL/GenBank/DDBJ whole genome shotgun (WGS) entry which is preliminary data.</text>
</comment>
<evidence type="ECO:0000313" key="2">
    <source>
        <dbReference type="Proteomes" id="UP001160142"/>
    </source>
</evidence>
<name>A0ABT6KMC0_9MICO</name>
<keyword evidence="2" id="KW-1185">Reference proteome</keyword>
<organism evidence="1 2">
    <name type="scientific">Antiquaquibacter oligotrophicus</name>
    <dbReference type="NCBI Taxonomy" id="2880260"/>
    <lineage>
        <taxon>Bacteria</taxon>
        <taxon>Bacillati</taxon>
        <taxon>Actinomycetota</taxon>
        <taxon>Actinomycetes</taxon>
        <taxon>Micrococcales</taxon>
        <taxon>Microbacteriaceae</taxon>
        <taxon>Antiquaquibacter</taxon>
    </lineage>
</organism>
<dbReference type="Proteomes" id="UP001160142">
    <property type="component" value="Unassembled WGS sequence"/>
</dbReference>
<evidence type="ECO:0000313" key="1">
    <source>
        <dbReference type="EMBL" id="MDH6180578.1"/>
    </source>
</evidence>
<accession>A0ABT6KMC0</accession>